<dbReference type="EMBL" id="VRMN01000007">
    <property type="protein sequence ID" value="KAA8493109.1"/>
    <property type="molecule type" value="Genomic_DNA"/>
</dbReference>
<proteinExistence type="predicted"/>
<protein>
    <recommendedName>
        <fullName evidence="3">CCHC-type domain-containing protein</fullName>
    </recommendedName>
</protein>
<accession>A0A5J4YNV6</accession>
<dbReference type="PROSITE" id="PS50158">
    <property type="entry name" value="ZF_CCHC"/>
    <property type="match status" value="1"/>
</dbReference>
<organism evidence="4 5">
    <name type="scientific">Porphyridium purpureum</name>
    <name type="common">Red alga</name>
    <name type="synonym">Porphyridium cruentum</name>
    <dbReference type="NCBI Taxonomy" id="35688"/>
    <lineage>
        <taxon>Eukaryota</taxon>
        <taxon>Rhodophyta</taxon>
        <taxon>Bangiophyceae</taxon>
        <taxon>Porphyridiales</taxon>
        <taxon>Porphyridiaceae</taxon>
        <taxon>Porphyridium</taxon>
    </lineage>
</organism>
<keyword evidence="1" id="KW-0479">Metal-binding</keyword>
<comment type="caution">
    <text evidence="4">The sequence shown here is derived from an EMBL/GenBank/DDBJ whole genome shotgun (WGS) entry which is preliminary data.</text>
</comment>
<reference evidence="5" key="1">
    <citation type="journal article" date="2019" name="Nat. Commun.">
        <title>Expansion of phycobilisome linker gene families in mesophilic red algae.</title>
        <authorList>
            <person name="Lee J."/>
            <person name="Kim D."/>
            <person name="Bhattacharya D."/>
            <person name="Yoon H.S."/>
        </authorList>
    </citation>
    <scope>NUCLEOTIDE SEQUENCE [LARGE SCALE GENOMIC DNA]</scope>
    <source>
        <strain evidence="5">CCMP 1328</strain>
    </source>
</reference>
<evidence type="ECO:0000259" key="3">
    <source>
        <dbReference type="PROSITE" id="PS50158"/>
    </source>
</evidence>
<feature type="compositionally biased region" description="Basic residues" evidence="2">
    <location>
        <begin position="70"/>
        <end position="81"/>
    </location>
</feature>
<dbReference type="Proteomes" id="UP000324585">
    <property type="component" value="Unassembled WGS sequence"/>
</dbReference>
<dbReference type="InterPro" id="IPR036875">
    <property type="entry name" value="Znf_CCHC_sf"/>
</dbReference>
<keyword evidence="5" id="KW-1185">Reference proteome</keyword>
<keyword evidence="1" id="KW-0862">Zinc</keyword>
<gene>
    <name evidence="4" type="ORF">FVE85_8554</name>
</gene>
<dbReference type="SUPFAM" id="SSF57756">
    <property type="entry name" value="Retrovirus zinc finger-like domains"/>
    <property type="match status" value="1"/>
</dbReference>
<keyword evidence="1" id="KW-0863">Zinc-finger</keyword>
<evidence type="ECO:0000256" key="1">
    <source>
        <dbReference type="PROSITE-ProRule" id="PRU00047"/>
    </source>
</evidence>
<feature type="domain" description="CCHC-type" evidence="3">
    <location>
        <begin position="36"/>
        <end position="49"/>
    </location>
</feature>
<feature type="region of interest" description="Disordered" evidence="2">
    <location>
        <begin position="70"/>
        <end position="103"/>
    </location>
</feature>
<evidence type="ECO:0000256" key="2">
    <source>
        <dbReference type="SAM" id="MobiDB-lite"/>
    </source>
</evidence>
<dbReference type="InterPro" id="IPR001878">
    <property type="entry name" value="Znf_CCHC"/>
</dbReference>
<dbReference type="GO" id="GO:0003676">
    <property type="term" value="F:nucleic acid binding"/>
    <property type="evidence" value="ECO:0007669"/>
    <property type="project" value="InterPro"/>
</dbReference>
<sequence length="148" mass="16481">MTYRTGSKPADDTGSDDEHDRGSEEAPGVKPKRGACWECGLVGHRQVDCVQKMDKLLEQLRKQVEDLKKNVGRKRSVKGSTKKVTIDETDTSSDESGSSDFATDEIGLDTCSSEHVFRDKNLVENVRHIDHVLSLHKLRAEGHKVAYS</sequence>
<feature type="region of interest" description="Disordered" evidence="2">
    <location>
        <begin position="1"/>
        <end position="34"/>
    </location>
</feature>
<dbReference type="AlphaFoldDB" id="A0A5J4YNV6"/>
<name>A0A5J4YNV6_PORPP</name>
<evidence type="ECO:0000313" key="5">
    <source>
        <dbReference type="Proteomes" id="UP000324585"/>
    </source>
</evidence>
<dbReference type="GO" id="GO:0008270">
    <property type="term" value="F:zinc ion binding"/>
    <property type="evidence" value="ECO:0007669"/>
    <property type="project" value="UniProtKB-KW"/>
</dbReference>
<evidence type="ECO:0000313" key="4">
    <source>
        <dbReference type="EMBL" id="KAA8493109.1"/>
    </source>
</evidence>